<evidence type="ECO:0008006" key="4">
    <source>
        <dbReference type="Google" id="ProtNLM"/>
    </source>
</evidence>
<sequence>MRFSLKKHYFEGPLSRGFTSLYIGRSITTVAGGLLGLFLPVFLYNLFHGNIALVLLYYSASHFLYLIFVVFGAQFLNRFGFRNALRASVLAGALHFGIFIFVTEKTAWFLIPFTVFILLIYRLLYWIPYHVDFAKFTSTQNRGRELSLMEATFLIISTLVPVIAGFIIVRYDFSVLFFLAIVLYLVSGFAYITIPETNERFSWGYFETWKKFFSHLHSRTLFGYIADGAESVVGLIIWPVFIFQILEGNYLSVGIISTLITAVAIVVQLSLGRIIDTTLKKETVMWWGSVFYSLGWVAKTFIATAFGIFVAGAYHSIMHIFTRTPLDTLTYEMAADEGHYVDEFTVLKEIAITLGKLLMFAAAGVTLMFVSIQWTFLLSALAALAFTLLGARDLHVGKPRLESVDSSSRTPF</sequence>
<evidence type="ECO:0000313" key="2">
    <source>
        <dbReference type="EMBL" id="OGZ11485.1"/>
    </source>
</evidence>
<feature type="transmembrane region" description="Helical" evidence="1">
    <location>
        <begin position="148"/>
        <end position="169"/>
    </location>
</feature>
<keyword evidence="1" id="KW-0812">Transmembrane</keyword>
<dbReference type="GO" id="GO:0022857">
    <property type="term" value="F:transmembrane transporter activity"/>
    <property type="evidence" value="ECO:0007669"/>
    <property type="project" value="InterPro"/>
</dbReference>
<dbReference type="InterPro" id="IPR052528">
    <property type="entry name" value="Sugar_transport-like"/>
</dbReference>
<protein>
    <recommendedName>
        <fullName evidence="4">Major facilitator superfamily (MFS) profile domain-containing protein</fullName>
    </recommendedName>
</protein>
<accession>A0A1G2DCW5</accession>
<keyword evidence="1" id="KW-1133">Transmembrane helix</keyword>
<dbReference type="InterPro" id="IPR011701">
    <property type="entry name" value="MFS"/>
</dbReference>
<name>A0A1G2DCW5_9BACT</name>
<feature type="transmembrane region" description="Helical" evidence="1">
    <location>
        <begin position="21"/>
        <end position="43"/>
    </location>
</feature>
<organism evidence="2 3">
    <name type="scientific">Candidatus Lloydbacteria bacterium RIFCSPHIGHO2_02_FULL_51_22</name>
    <dbReference type="NCBI Taxonomy" id="1798663"/>
    <lineage>
        <taxon>Bacteria</taxon>
        <taxon>Candidatus Lloydiibacteriota</taxon>
    </lineage>
</organism>
<feature type="transmembrane region" description="Helical" evidence="1">
    <location>
        <begin position="83"/>
        <end position="102"/>
    </location>
</feature>
<dbReference type="Pfam" id="PF07690">
    <property type="entry name" value="MFS_1"/>
    <property type="match status" value="1"/>
</dbReference>
<feature type="transmembrane region" description="Helical" evidence="1">
    <location>
        <begin position="251"/>
        <end position="272"/>
    </location>
</feature>
<gene>
    <name evidence="2" type="ORF">A3D67_03750</name>
</gene>
<proteinExistence type="predicted"/>
<feature type="transmembrane region" description="Helical" evidence="1">
    <location>
        <begin position="55"/>
        <end position="76"/>
    </location>
</feature>
<dbReference type="Proteomes" id="UP000178099">
    <property type="component" value="Unassembled WGS sequence"/>
</dbReference>
<dbReference type="EMBL" id="MHLN01000020">
    <property type="protein sequence ID" value="OGZ11485.1"/>
    <property type="molecule type" value="Genomic_DNA"/>
</dbReference>
<dbReference type="PANTHER" id="PTHR23526:SF2">
    <property type="entry name" value="MAJOR FACILITATOR SUPERFAMILY (MFS) PROFILE DOMAIN-CONTAINING PROTEIN"/>
    <property type="match status" value="1"/>
</dbReference>
<dbReference type="InterPro" id="IPR036259">
    <property type="entry name" value="MFS_trans_sf"/>
</dbReference>
<reference evidence="2 3" key="1">
    <citation type="journal article" date="2016" name="Nat. Commun.">
        <title>Thousands of microbial genomes shed light on interconnected biogeochemical processes in an aquifer system.</title>
        <authorList>
            <person name="Anantharaman K."/>
            <person name="Brown C.T."/>
            <person name="Hug L.A."/>
            <person name="Sharon I."/>
            <person name="Castelle C.J."/>
            <person name="Probst A.J."/>
            <person name="Thomas B.C."/>
            <person name="Singh A."/>
            <person name="Wilkins M.J."/>
            <person name="Karaoz U."/>
            <person name="Brodie E.L."/>
            <person name="Williams K.H."/>
            <person name="Hubbard S.S."/>
            <person name="Banfield J.F."/>
        </authorList>
    </citation>
    <scope>NUCLEOTIDE SEQUENCE [LARGE SCALE GENOMIC DNA]</scope>
</reference>
<dbReference type="AlphaFoldDB" id="A0A1G2DCW5"/>
<evidence type="ECO:0000256" key="1">
    <source>
        <dbReference type="SAM" id="Phobius"/>
    </source>
</evidence>
<dbReference type="PANTHER" id="PTHR23526">
    <property type="entry name" value="INTEGRAL MEMBRANE TRANSPORT PROTEIN-RELATED"/>
    <property type="match status" value="1"/>
</dbReference>
<evidence type="ECO:0000313" key="3">
    <source>
        <dbReference type="Proteomes" id="UP000178099"/>
    </source>
</evidence>
<keyword evidence="1" id="KW-0472">Membrane</keyword>
<feature type="transmembrane region" description="Helical" evidence="1">
    <location>
        <begin position="175"/>
        <end position="194"/>
    </location>
</feature>
<comment type="caution">
    <text evidence="2">The sequence shown here is derived from an EMBL/GenBank/DDBJ whole genome shotgun (WGS) entry which is preliminary data.</text>
</comment>
<dbReference type="Gene3D" id="1.20.1250.20">
    <property type="entry name" value="MFS general substrate transporter like domains"/>
    <property type="match status" value="1"/>
</dbReference>
<feature type="transmembrane region" description="Helical" evidence="1">
    <location>
        <begin position="284"/>
        <end position="317"/>
    </location>
</feature>
<dbReference type="SUPFAM" id="SSF103473">
    <property type="entry name" value="MFS general substrate transporter"/>
    <property type="match status" value="1"/>
</dbReference>
<feature type="transmembrane region" description="Helical" evidence="1">
    <location>
        <begin position="108"/>
        <end position="127"/>
    </location>
</feature>
<feature type="transmembrane region" description="Helical" evidence="1">
    <location>
        <begin position="357"/>
        <end position="390"/>
    </location>
</feature>
<feature type="transmembrane region" description="Helical" evidence="1">
    <location>
        <begin position="221"/>
        <end position="245"/>
    </location>
</feature>